<dbReference type="STRING" id="3775.A0A1Q3CE27"/>
<dbReference type="PRINTS" id="PR00385">
    <property type="entry name" value="P450"/>
</dbReference>
<dbReference type="GO" id="GO:0016705">
    <property type="term" value="F:oxidoreductase activity, acting on paired donors, with incorporation or reduction of molecular oxygen"/>
    <property type="evidence" value="ECO:0007669"/>
    <property type="project" value="InterPro"/>
</dbReference>
<keyword evidence="6" id="KW-0472">Membrane</keyword>
<dbReference type="Proteomes" id="UP000187406">
    <property type="component" value="Unassembled WGS sequence"/>
</dbReference>
<evidence type="ECO:0000256" key="5">
    <source>
        <dbReference type="ARBA" id="ARBA00022723"/>
    </source>
</evidence>
<dbReference type="OrthoDB" id="1372046at2759"/>
<comment type="caution">
    <text evidence="11">The sequence shown here is derived from an EMBL/GenBank/DDBJ whole genome shotgun (WGS) entry which is preliminary data.</text>
</comment>
<dbReference type="GO" id="GO:0016125">
    <property type="term" value="P:sterol metabolic process"/>
    <property type="evidence" value="ECO:0007669"/>
    <property type="project" value="TreeGrafter"/>
</dbReference>
<dbReference type="GO" id="GO:0016020">
    <property type="term" value="C:membrane"/>
    <property type="evidence" value="ECO:0007669"/>
    <property type="project" value="UniProtKB-SubCell"/>
</dbReference>
<dbReference type="PANTHER" id="PTHR24286:SF209">
    <property type="entry name" value="BETA-AMYRIN 28-OXIDASE-LIKE"/>
    <property type="match status" value="1"/>
</dbReference>
<keyword evidence="5 9" id="KW-0479">Metal-binding</keyword>
<dbReference type="InParanoid" id="A0A1Q3CE27"/>
<dbReference type="InterPro" id="IPR002401">
    <property type="entry name" value="Cyt_P450_E_grp-I"/>
</dbReference>
<keyword evidence="12" id="KW-1185">Reference proteome</keyword>
<evidence type="ECO:0000256" key="3">
    <source>
        <dbReference type="ARBA" id="ARBA00010617"/>
    </source>
</evidence>
<dbReference type="InterPro" id="IPR001128">
    <property type="entry name" value="Cyt_P450"/>
</dbReference>
<dbReference type="AlphaFoldDB" id="A0A1Q3CE27"/>
<dbReference type="Gene3D" id="1.10.630.10">
    <property type="entry name" value="Cytochrome P450"/>
    <property type="match status" value="1"/>
</dbReference>
<dbReference type="PANTHER" id="PTHR24286">
    <property type="entry name" value="CYTOCHROME P450 26"/>
    <property type="match status" value="1"/>
</dbReference>
<evidence type="ECO:0000256" key="10">
    <source>
        <dbReference type="RuleBase" id="RU000461"/>
    </source>
</evidence>
<dbReference type="GO" id="GO:0004497">
    <property type="term" value="F:monooxygenase activity"/>
    <property type="evidence" value="ECO:0007669"/>
    <property type="project" value="UniProtKB-KW"/>
</dbReference>
<name>A0A1Q3CE27_CEPFO</name>
<dbReference type="InterPro" id="IPR017972">
    <property type="entry name" value="Cyt_P450_CS"/>
</dbReference>
<comment type="similarity">
    <text evidence="3 10">Belongs to the cytochrome P450 family.</text>
</comment>
<reference evidence="12" key="1">
    <citation type="submission" date="2016-04" db="EMBL/GenBank/DDBJ databases">
        <title>Cephalotus genome sequencing.</title>
        <authorList>
            <person name="Fukushima K."/>
            <person name="Hasebe M."/>
            <person name="Fang X."/>
        </authorList>
    </citation>
    <scope>NUCLEOTIDE SEQUENCE [LARGE SCALE GENOMIC DNA]</scope>
    <source>
        <strain evidence="12">cv. St1</strain>
    </source>
</reference>
<accession>A0A1Q3CE27</accession>
<keyword evidence="6" id="KW-1133">Transmembrane helix</keyword>
<dbReference type="PROSITE" id="PS00086">
    <property type="entry name" value="CYTOCHROME_P450"/>
    <property type="match status" value="1"/>
</dbReference>
<dbReference type="CDD" id="cd11043">
    <property type="entry name" value="CYP90-like"/>
    <property type="match status" value="1"/>
</dbReference>
<evidence type="ECO:0000256" key="4">
    <source>
        <dbReference type="ARBA" id="ARBA00022692"/>
    </source>
</evidence>
<proteinExistence type="inferred from homology"/>
<keyword evidence="4" id="KW-0812">Transmembrane</keyword>
<evidence type="ECO:0000256" key="9">
    <source>
        <dbReference type="PIRSR" id="PIRSR602401-1"/>
    </source>
</evidence>
<keyword evidence="8 9" id="KW-0408">Iron</keyword>
<dbReference type="SUPFAM" id="SSF48264">
    <property type="entry name" value="Cytochrome P450"/>
    <property type="match status" value="1"/>
</dbReference>
<comment type="subcellular location">
    <subcellularLocation>
        <location evidence="2">Membrane</location>
        <topology evidence="2">Single-pass membrane protein</topology>
    </subcellularLocation>
</comment>
<evidence type="ECO:0000256" key="8">
    <source>
        <dbReference type="ARBA" id="ARBA00023004"/>
    </source>
</evidence>
<feature type="binding site" description="axial binding residue" evidence="9">
    <location>
        <position position="394"/>
    </location>
    <ligand>
        <name>heme</name>
        <dbReference type="ChEBI" id="CHEBI:30413"/>
    </ligand>
    <ligandPart>
        <name>Fe</name>
        <dbReference type="ChEBI" id="CHEBI:18248"/>
    </ligandPart>
</feature>
<keyword evidence="7 10" id="KW-0560">Oxidoreductase</keyword>
<protein>
    <submittedName>
        <fullName evidence="11">p450 domain-containing protein</fullName>
    </submittedName>
</protein>
<organism evidence="11 12">
    <name type="scientific">Cephalotus follicularis</name>
    <name type="common">Albany pitcher plant</name>
    <dbReference type="NCBI Taxonomy" id="3775"/>
    <lineage>
        <taxon>Eukaryota</taxon>
        <taxon>Viridiplantae</taxon>
        <taxon>Streptophyta</taxon>
        <taxon>Embryophyta</taxon>
        <taxon>Tracheophyta</taxon>
        <taxon>Spermatophyta</taxon>
        <taxon>Magnoliopsida</taxon>
        <taxon>eudicotyledons</taxon>
        <taxon>Gunneridae</taxon>
        <taxon>Pentapetalae</taxon>
        <taxon>rosids</taxon>
        <taxon>fabids</taxon>
        <taxon>Oxalidales</taxon>
        <taxon>Cephalotaceae</taxon>
        <taxon>Cephalotus</taxon>
    </lineage>
</organism>
<dbReference type="GO" id="GO:0005506">
    <property type="term" value="F:iron ion binding"/>
    <property type="evidence" value="ECO:0007669"/>
    <property type="project" value="InterPro"/>
</dbReference>
<dbReference type="Pfam" id="PF00067">
    <property type="entry name" value="p450"/>
    <property type="match status" value="1"/>
</dbReference>
<dbReference type="FunFam" id="1.10.630.10:FF:000022">
    <property type="entry name" value="Taxadiene 5-alpha hydroxylase"/>
    <property type="match status" value="1"/>
</dbReference>
<feature type="non-terminal residue" evidence="11">
    <location>
        <position position="444"/>
    </location>
</feature>
<evidence type="ECO:0000256" key="6">
    <source>
        <dbReference type="ARBA" id="ARBA00022989"/>
    </source>
</evidence>
<evidence type="ECO:0000256" key="7">
    <source>
        <dbReference type="ARBA" id="ARBA00023002"/>
    </source>
</evidence>
<dbReference type="GO" id="GO:0020037">
    <property type="term" value="F:heme binding"/>
    <property type="evidence" value="ECO:0007669"/>
    <property type="project" value="InterPro"/>
</dbReference>
<dbReference type="PRINTS" id="PR00463">
    <property type="entry name" value="EP450I"/>
</dbReference>
<keyword evidence="9 10" id="KW-0349">Heme</keyword>
<gene>
    <name evidence="11" type="ORF">CFOL_v3_21951</name>
</gene>
<dbReference type="EMBL" id="BDDD01001805">
    <property type="protein sequence ID" value="GAV78484.1"/>
    <property type="molecule type" value="Genomic_DNA"/>
</dbReference>
<evidence type="ECO:0000313" key="12">
    <source>
        <dbReference type="Proteomes" id="UP000187406"/>
    </source>
</evidence>
<comment type="cofactor">
    <cofactor evidence="1 9">
        <name>heme</name>
        <dbReference type="ChEBI" id="CHEBI:30413"/>
    </cofactor>
</comment>
<dbReference type="InterPro" id="IPR036396">
    <property type="entry name" value="Cyt_P450_sf"/>
</dbReference>
<keyword evidence="10" id="KW-0503">Monooxygenase</keyword>
<evidence type="ECO:0000313" key="11">
    <source>
        <dbReference type="EMBL" id="GAV78484.1"/>
    </source>
</evidence>
<feature type="non-terminal residue" evidence="11">
    <location>
        <position position="1"/>
    </location>
</feature>
<evidence type="ECO:0000256" key="1">
    <source>
        <dbReference type="ARBA" id="ARBA00001971"/>
    </source>
</evidence>
<evidence type="ECO:0000256" key="2">
    <source>
        <dbReference type="ARBA" id="ARBA00004167"/>
    </source>
</evidence>
<sequence length="444" mass="51011">NHKLPPGSLGWPLIGETLEFVREAREEPMRFIRERMKKHDSRVFKTSILGEPVLVFCGADGNKLLFTNENKLVKIWWPTTLRKLLGSSVINAVGDEAQLMRRLLLTFLRSDALKCYVERMDMVTQEHITAYWEGKEDVRVYPTIKLYTFELACRLFMSMNDPMYVSRLLALFNVITEGVLAFPINIPLTRFNRSMRAASAIRKELQLIIRQRRIALESKLVSSTQDLMSHLLVTPDANGKFLTDLEIIDNILVLLLAGHDTSSSTSTMLMKYLAELPEVYEKVFREQIDIAKSKKVGEMLQWEDVQKMRYSWNVASEVMRLSPTVLGSFREAIVDFEYAGYTIPRGWKIFWNGGSTNKDPSLFPNPDNFDASRFEGAGPKSYSYVPFGGGPRMCVGLDFARLQVLVFLHNMVKRFQWDLLIPDERVGYDPILVPRKGLPIRLRP</sequence>